<evidence type="ECO:0000313" key="1">
    <source>
        <dbReference type="EMBL" id="ERI73725.1"/>
    </source>
</evidence>
<accession>A0ABC9TR27</accession>
<evidence type="ECO:0000313" key="2">
    <source>
        <dbReference type="Proteomes" id="UP000016491"/>
    </source>
</evidence>
<dbReference type="AlphaFoldDB" id="A0ABC9TR27"/>
<gene>
    <name evidence="1" type="ORF">CLOSYM_04634</name>
</gene>
<comment type="caution">
    <text evidence="1">The sequence shown here is derived from an EMBL/GenBank/DDBJ whole genome shotgun (WGS) entry which is preliminary data.</text>
</comment>
<dbReference type="EMBL" id="AWSU01000371">
    <property type="protein sequence ID" value="ERI73725.1"/>
    <property type="molecule type" value="Genomic_DNA"/>
</dbReference>
<organism evidence="1 2">
    <name type="scientific">[Clostridium] symbiosum ATCC 14940</name>
    <dbReference type="NCBI Taxonomy" id="411472"/>
    <lineage>
        <taxon>Bacteria</taxon>
        <taxon>Bacillati</taxon>
        <taxon>Bacillota</taxon>
        <taxon>Clostridia</taxon>
        <taxon>Lachnospirales</taxon>
        <taxon>Lachnospiraceae</taxon>
        <taxon>Otoolea</taxon>
    </lineage>
</organism>
<proteinExistence type="predicted"/>
<reference evidence="1 2" key="1">
    <citation type="submission" date="2013-07" db="EMBL/GenBank/DDBJ databases">
        <authorList>
            <person name="Weinstock G."/>
            <person name="Sodergren E."/>
            <person name="Wylie T."/>
            <person name="Fulton L."/>
            <person name="Fulton R."/>
            <person name="Fronick C."/>
            <person name="O'Laughlin M."/>
            <person name="Godfrey J."/>
            <person name="Miner T."/>
            <person name="Herter B."/>
            <person name="Appelbaum E."/>
            <person name="Cordes M."/>
            <person name="Lek S."/>
            <person name="Wollam A."/>
            <person name="Pepin K.H."/>
            <person name="Palsikar V.B."/>
            <person name="Mitreva M."/>
            <person name="Wilson R.K."/>
        </authorList>
    </citation>
    <scope>NUCLEOTIDE SEQUENCE [LARGE SCALE GENOMIC DNA]</scope>
    <source>
        <strain evidence="1 2">ATCC 14940</strain>
    </source>
</reference>
<protein>
    <submittedName>
        <fullName evidence="1">Uncharacterized protein</fullName>
    </submittedName>
</protein>
<dbReference type="Proteomes" id="UP000016491">
    <property type="component" value="Unassembled WGS sequence"/>
</dbReference>
<name>A0ABC9TR27_CLOSY</name>
<sequence length="93" mass="10826">MYLKIESGCLAAAELLRYILGKMKRWGCYMKKYDILLQEVKELQACLDLRTSIENEAIQLISECRFKEAQILLALEKAPIPPIRLLRFCFLVC</sequence>